<evidence type="ECO:0000313" key="2">
    <source>
        <dbReference type="EMBL" id="GGK50540.1"/>
    </source>
</evidence>
<dbReference type="EMBL" id="BMQD01000002">
    <property type="protein sequence ID" value="GGK50540.1"/>
    <property type="molecule type" value="Genomic_DNA"/>
</dbReference>
<feature type="compositionally biased region" description="Gly residues" evidence="1">
    <location>
        <begin position="231"/>
        <end position="242"/>
    </location>
</feature>
<comment type="caution">
    <text evidence="2">The sequence shown here is derived from an EMBL/GenBank/DDBJ whole genome shotgun (WGS) entry which is preliminary data.</text>
</comment>
<accession>A0AA37BC68</accession>
<evidence type="ECO:0000256" key="1">
    <source>
        <dbReference type="SAM" id="MobiDB-lite"/>
    </source>
</evidence>
<feature type="compositionally biased region" description="Gly residues" evidence="1">
    <location>
        <begin position="322"/>
        <end position="336"/>
    </location>
</feature>
<feature type="region of interest" description="Disordered" evidence="1">
    <location>
        <begin position="181"/>
        <end position="336"/>
    </location>
</feature>
<reference evidence="2" key="1">
    <citation type="journal article" date="2014" name="Int. J. Syst. Evol. Microbiol.">
        <title>Complete genome sequence of Corynebacterium casei LMG S-19264T (=DSM 44701T), isolated from a smear-ripened cheese.</title>
        <authorList>
            <consortium name="US DOE Joint Genome Institute (JGI-PGF)"/>
            <person name="Walter F."/>
            <person name="Albersmeier A."/>
            <person name="Kalinowski J."/>
            <person name="Ruckert C."/>
        </authorList>
    </citation>
    <scope>NUCLEOTIDE SEQUENCE</scope>
    <source>
        <strain evidence="2">JCM 3093</strain>
    </source>
</reference>
<sequence>MADVQKIRVKPTDGPLPTEETQIFYFDYLEKRIQEWIDGADPVAVRRAGDYYVAGHGALEAGAAALKAKAAELARHLKGPAGVEVQKQLQFLHATMRELAGKLNATGTVLRKYADTMAWAQREVVVQQGRDSRTDRDIDWADLTPFYGVYRVQRRARDHFYAVNEKIRELYAELPPDVQQALPTPTEVDLPEYKPTGLPGGPSPDLPADLTGGGPPGTVAFDPGVDDDPYGLGGLPGDGGTVPAGLDPSGLVHPLPEGSPGLPGLPGAGGAVNTGDASPRLPGAPDAGVPAPGSSTTTLAGLRDPSMTGSPAFPGTAHLPGGPSGAGGFGTGAGGGQGGGAFPGGAFGTAGAPGGTGGAAGAGGAGGAAGGRMKAGGGVPATPFMPMGAAAKGGAGGEEERDRENTTWLLEDDDVWGGGGDTIPPVIG</sequence>
<dbReference type="Proteomes" id="UP000627984">
    <property type="component" value="Unassembled WGS sequence"/>
</dbReference>
<gene>
    <name evidence="2" type="ORF">GCM10010126_07530</name>
</gene>
<proteinExistence type="predicted"/>
<reference evidence="2" key="2">
    <citation type="submission" date="2022-09" db="EMBL/GenBank/DDBJ databases">
        <authorList>
            <person name="Sun Q."/>
            <person name="Ohkuma M."/>
        </authorList>
    </citation>
    <scope>NUCLEOTIDE SEQUENCE</scope>
    <source>
        <strain evidence="2">JCM 3093</strain>
    </source>
</reference>
<feature type="region of interest" description="Disordered" evidence="1">
    <location>
        <begin position="390"/>
        <end position="428"/>
    </location>
</feature>
<protein>
    <submittedName>
        <fullName evidence="2">Uncharacterized protein</fullName>
    </submittedName>
</protein>
<evidence type="ECO:0000313" key="3">
    <source>
        <dbReference type="Proteomes" id="UP000627984"/>
    </source>
</evidence>
<feature type="compositionally biased region" description="Low complexity" evidence="1">
    <location>
        <begin position="283"/>
        <end position="293"/>
    </location>
</feature>
<organism evidence="2 3">
    <name type="scientific">Planomonospora parontospora</name>
    <dbReference type="NCBI Taxonomy" id="58119"/>
    <lineage>
        <taxon>Bacteria</taxon>
        <taxon>Bacillati</taxon>
        <taxon>Actinomycetota</taxon>
        <taxon>Actinomycetes</taxon>
        <taxon>Streptosporangiales</taxon>
        <taxon>Streptosporangiaceae</taxon>
        <taxon>Planomonospora</taxon>
    </lineage>
</organism>
<dbReference type="AlphaFoldDB" id="A0AA37BC68"/>
<name>A0AA37BC68_9ACTN</name>